<reference evidence="2 3" key="1">
    <citation type="submission" date="2018-06" db="EMBL/GenBank/DDBJ databases">
        <title>Comparative genomics reveals the genomic features of Rhizophagus irregularis, R. cerebriforme, R. diaphanum and Gigaspora rosea, and their symbiotic lifestyle signature.</title>
        <authorList>
            <person name="Morin E."/>
            <person name="San Clemente H."/>
            <person name="Chen E.C.H."/>
            <person name="De La Providencia I."/>
            <person name="Hainaut M."/>
            <person name="Kuo A."/>
            <person name="Kohler A."/>
            <person name="Murat C."/>
            <person name="Tang N."/>
            <person name="Roy S."/>
            <person name="Loubradou J."/>
            <person name="Henrissat B."/>
            <person name="Grigoriev I.V."/>
            <person name="Corradi N."/>
            <person name="Roux C."/>
            <person name="Martin F.M."/>
        </authorList>
    </citation>
    <scope>NUCLEOTIDE SEQUENCE [LARGE SCALE GENOMIC DNA]</scope>
    <source>
        <strain evidence="2 3">DAOM 194757</strain>
    </source>
</reference>
<dbReference type="SUPFAM" id="SSF54695">
    <property type="entry name" value="POZ domain"/>
    <property type="match status" value="1"/>
</dbReference>
<evidence type="ECO:0000259" key="1">
    <source>
        <dbReference type="PROSITE" id="PS50097"/>
    </source>
</evidence>
<evidence type="ECO:0000313" key="3">
    <source>
        <dbReference type="Proteomes" id="UP000266673"/>
    </source>
</evidence>
<evidence type="ECO:0000313" key="2">
    <source>
        <dbReference type="EMBL" id="RIA99910.1"/>
    </source>
</evidence>
<dbReference type="InterPro" id="IPR011705">
    <property type="entry name" value="BACK"/>
</dbReference>
<organism evidence="2 3">
    <name type="scientific">Gigaspora rosea</name>
    <dbReference type="NCBI Taxonomy" id="44941"/>
    <lineage>
        <taxon>Eukaryota</taxon>
        <taxon>Fungi</taxon>
        <taxon>Fungi incertae sedis</taxon>
        <taxon>Mucoromycota</taxon>
        <taxon>Glomeromycotina</taxon>
        <taxon>Glomeromycetes</taxon>
        <taxon>Diversisporales</taxon>
        <taxon>Gigasporaceae</taxon>
        <taxon>Gigaspora</taxon>
    </lineage>
</organism>
<feature type="non-terminal residue" evidence="2">
    <location>
        <position position="203"/>
    </location>
</feature>
<name>A0A397TNY7_9GLOM</name>
<dbReference type="OrthoDB" id="1893551at2759"/>
<dbReference type="AlphaFoldDB" id="A0A397TNY7"/>
<keyword evidence="3" id="KW-1185">Reference proteome</keyword>
<accession>A0A397TNY7</accession>
<dbReference type="PROSITE" id="PS50097">
    <property type="entry name" value="BTB"/>
    <property type="match status" value="1"/>
</dbReference>
<dbReference type="InterPro" id="IPR011333">
    <property type="entry name" value="SKP1/BTB/POZ_sf"/>
</dbReference>
<dbReference type="Pfam" id="PF07707">
    <property type="entry name" value="BACK"/>
    <property type="match status" value="1"/>
</dbReference>
<dbReference type="Pfam" id="PF00651">
    <property type="entry name" value="BTB"/>
    <property type="match status" value="1"/>
</dbReference>
<dbReference type="Proteomes" id="UP000266673">
    <property type="component" value="Unassembled WGS sequence"/>
</dbReference>
<protein>
    <recommendedName>
        <fullName evidence="1">BTB domain-containing protein</fullName>
    </recommendedName>
</protein>
<dbReference type="Gene3D" id="1.25.40.420">
    <property type="match status" value="1"/>
</dbReference>
<comment type="caution">
    <text evidence="2">The sequence shown here is derived from an EMBL/GenBank/DDBJ whole genome shotgun (WGS) entry which is preliminary data.</text>
</comment>
<gene>
    <name evidence="2" type="ORF">C2G38_2236641</name>
</gene>
<feature type="domain" description="BTB" evidence="1">
    <location>
        <begin position="23"/>
        <end position="82"/>
    </location>
</feature>
<dbReference type="Gene3D" id="3.30.710.10">
    <property type="entry name" value="Potassium Channel Kv1.1, Chain A"/>
    <property type="match status" value="1"/>
</dbReference>
<dbReference type="InterPro" id="IPR000210">
    <property type="entry name" value="BTB/POZ_dom"/>
</dbReference>
<dbReference type="EMBL" id="QKWP01006265">
    <property type="protein sequence ID" value="RIA99910.1"/>
    <property type="molecule type" value="Genomic_DNA"/>
</dbReference>
<proteinExistence type="predicted"/>
<sequence length="203" mass="24174">MNLKHFEKLSNNYLELLNDDEDFNVIINVGESPNIKSFKAHSAILRYRSLYFHDKLANIIQDNNNIKTINLKNILTEHFEFLHDELAKNLETYLIESKSSWLRLHFTRVCQKSFQNDKLHEFQKWCNDIIVKYPDKFFSSEDFTSIKENALVSIIKRDDLQMSEVKVWKHVIRWGIAQNSDHPSNLKNWTNENFLTLKNTLKN</sequence>